<evidence type="ECO:0000313" key="1">
    <source>
        <dbReference type="EMBL" id="KAG7047781.1"/>
    </source>
</evidence>
<proteinExistence type="predicted"/>
<reference evidence="1" key="1">
    <citation type="submission" date="2021-05" db="EMBL/GenBank/DDBJ databases">
        <title>Comparative genomics of three Colletotrichum scovillei strains and genetic complementation revealed genes involved fungal growth and virulence on chili pepper.</title>
        <authorList>
            <person name="Hsieh D.-K."/>
            <person name="Chuang S.-C."/>
            <person name="Chen C.-Y."/>
            <person name="Chao Y.-T."/>
            <person name="Lu M.-Y.J."/>
            <person name="Lee M.-H."/>
            <person name="Shih M.-C."/>
        </authorList>
    </citation>
    <scope>NUCLEOTIDE SEQUENCE</scope>
    <source>
        <strain evidence="1">Coll-153</strain>
    </source>
</reference>
<name>A0A9P7R1I2_9PEZI</name>
<gene>
    <name evidence="1" type="ORF">JMJ77_011123</name>
</gene>
<evidence type="ECO:0000313" key="2">
    <source>
        <dbReference type="Proteomes" id="UP000699042"/>
    </source>
</evidence>
<keyword evidence="2" id="KW-1185">Reference proteome</keyword>
<comment type="caution">
    <text evidence="1">The sequence shown here is derived from an EMBL/GenBank/DDBJ whole genome shotgun (WGS) entry which is preliminary data.</text>
</comment>
<accession>A0A9P7R1I2</accession>
<dbReference type="EMBL" id="JAESDN010000007">
    <property type="protein sequence ID" value="KAG7047781.1"/>
    <property type="molecule type" value="Genomic_DNA"/>
</dbReference>
<dbReference type="Proteomes" id="UP000699042">
    <property type="component" value="Unassembled WGS sequence"/>
</dbReference>
<protein>
    <submittedName>
        <fullName evidence="1">Uncharacterized protein</fullName>
    </submittedName>
</protein>
<organism evidence="1 2">
    <name type="scientific">Colletotrichum scovillei</name>
    <dbReference type="NCBI Taxonomy" id="1209932"/>
    <lineage>
        <taxon>Eukaryota</taxon>
        <taxon>Fungi</taxon>
        <taxon>Dikarya</taxon>
        <taxon>Ascomycota</taxon>
        <taxon>Pezizomycotina</taxon>
        <taxon>Sordariomycetes</taxon>
        <taxon>Hypocreomycetidae</taxon>
        <taxon>Glomerellales</taxon>
        <taxon>Glomerellaceae</taxon>
        <taxon>Colletotrichum</taxon>
        <taxon>Colletotrichum acutatum species complex</taxon>
    </lineage>
</organism>
<sequence>MRAPAFSGCRCDAPRTGTRRRLLYLLRSLITNLSSTSFITLKPQGRFFGILYCSDRVSFWTRCK</sequence>
<dbReference type="AlphaFoldDB" id="A0A9P7R1I2"/>